<organism evidence="1 2">
    <name type="scientific">Streptosporangium album</name>
    <dbReference type="NCBI Taxonomy" id="47479"/>
    <lineage>
        <taxon>Bacteria</taxon>
        <taxon>Bacillati</taxon>
        <taxon>Actinomycetota</taxon>
        <taxon>Actinomycetes</taxon>
        <taxon>Streptosporangiales</taxon>
        <taxon>Streptosporangiaceae</taxon>
        <taxon>Streptosporangium</taxon>
    </lineage>
</organism>
<accession>A0A7W7RR55</accession>
<dbReference type="EMBL" id="JACHJU010000001">
    <property type="protein sequence ID" value="MBB4936618.1"/>
    <property type="molecule type" value="Genomic_DNA"/>
</dbReference>
<gene>
    <name evidence="1" type="ORF">FHR32_000923</name>
</gene>
<proteinExistence type="predicted"/>
<dbReference type="RefSeq" id="WP_184753142.1">
    <property type="nucleotide sequence ID" value="NZ_BAABEK010000160.1"/>
</dbReference>
<evidence type="ECO:0000313" key="1">
    <source>
        <dbReference type="EMBL" id="MBB4936618.1"/>
    </source>
</evidence>
<evidence type="ECO:0000313" key="2">
    <source>
        <dbReference type="Proteomes" id="UP000534286"/>
    </source>
</evidence>
<protein>
    <submittedName>
        <fullName evidence="1">Uncharacterized protein</fullName>
    </submittedName>
</protein>
<dbReference type="AlphaFoldDB" id="A0A7W7RR55"/>
<name>A0A7W7RR55_9ACTN</name>
<comment type="caution">
    <text evidence="1">The sequence shown here is derived from an EMBL/GenBank/DDBJ whole genome shotgun (WGS) entry which is preliminary data.</text>
</comment>
<sequence>MTKIAAWVREFRLWHYTVSYSQLLLRSIDINDSTKRIDLLFSNVERMQVSSEYNRLTLEEFASSTDPKLSEFGIREPEFGKIFLINGGPDFVTATHCQWHEDNGDARSPSKFGPLRGID</sequence>
<keyword evidence="2" id="KW-1185">Reference proteome</keyword>
<dbReference type="Proteomes" id="UP000534286">
    <property type="component" value="Unassembled WGS sequence"/>
</dbReference>
<reference evidence="1 2" key="1">
    <citation type="submission" date="2020-08" db="EMBL/GenBank/DDBJ databases">
        <title>Sequencing the genomes of 1000 actinobacteria strains.</title>
        <authorList>
            <person name="Klenk H.-P."/>
        </authorList>
    </citation>
    <scope>NUCLEOTIDE SEQUENCE [LARGE SCALE GENOMIC DNA]</scope>
    <source>
        <strain evidence="1 2">DSM 43023</strain>
    </source>
</reference>